<evidence type="ECO:0000313" key="5">
    <source>
        <dbReference type="EMBL" id="NER32301.1"/>
    </source>
</evidence>
<dbReference type="EMBL" id="JAAHFQ010001166">
    <property type="protein sequence ID" value="NER32301.1"/>
    <property type="molecule type" value="Genomic_DNA"/>
</dbReference>
<feature type="chain" id="PRO_5025492168" evidence="3">
    <location>
        <begin position="25"/>
        <end position="170"/>
    </location>
</feature>
<evidence type="ECO:0000256" key="1">
    <source>
        <dbReference type="SAM" id="Coils"/>
    </source>
</evidence>
<evidence type="ECO:0000256" key="2">
    <source>
        <dbReference type="SAM" id="MobiDB-lite"/>
    </source>
</evidence>
<keyword evidence="3" id="KW-0732">Signal</keyword>
<dbReference type="AlphaFoldDB" id="A0A6B3NS38"/>
<comment type="caution">
    <text evidence="5">The sequence shown here is derived from an EMBL/GenBank/DDBJ whole genome shotgun (WGS) entry which is preliminary data.</text>
</comment>
<keyword evidence="1" id="KW-0175">Coiled coil</keyword>
<name>A0A6B3NS38_9CYAN</name>
<dbReference type="Pfam" id="PF13767">
    <property type="entry name" value="DUF4168"/>
    <property type="match status" value="1"/>
</dbReference>
<proteinExistence type="predicted"/>
<evidence type="ECO:0000259" key="4">
    <source>
        <dbReference type="Pfam" id="PF13767"/>
    </source>
</evidence>
<organism evidence="5">
    <name type="scientific">Symploca sp. SIO1C4</name>
    <dbReference type="NCBI Taxonomy" id="2607765"/>
    <lineage>
        <taxon>Bacteria</taxon>
        <taxon>Bacillati</taxon>
        <taxon>Cyanobacteriota</taxon>
        <taxon>Cyanophyceae</taxon>
        <taxon>Coleofasciculales</taxon>
        <taxon>Coleofasciculaceae</taxon>
        <taxon>Symploca</taxon>
    </lineage>
</organism>
<gene>
    <name evidence="5" type="ORF">F6J89_33060</name>
</gene>
<dbReference type="InterPro" id="IPR025433">
    <property type="entry name" value="DUF4168"/>
</dbReference>
<feature type="signal peptide" evidence="3">
    <location>
        <begin position="1"/>
        <end position="24"/>
    </location>
</feature>
<feature type="region of interest" description="Disordered" evidence="2">
    <location>
        <begin position="23"/>
        <end position="49"/>
    </location>
</feature>
<evidence type="ECO:0000256" key="3">
    <source>
        <dbReference type="SAM" id="SignalP"/>
    </source>
</evidence>
<accession>A0A6B3NS38</accession>
<protein>
    <submittedName>
        <fullName evidence="5">DUF4168 domain-containing protein</fullName>
    </submittedName>
</protein>
<feature type="domain" description="DUF4168" evidence="4">
    <location>
        <begin position="52"/>
        <end position="164"/>
    </location>
</feature>
<feature type="coiled-coil region" evidence="1">
    <location>
        <begin position="108"/>
        <end position="135"/>
    </location>
</feature>
<sequence length="170" mass="19175">MLRSILVGSSIFALLFASSLPTRAQDEAPTQEQSIQEQPEEEAGEVSEISQEELKQFVETIKLIQVIEEQAKVEMLKTLETLGLNPQDYQAFLQGQQNPEEESTPQVTEEQQQIFEQARDQIAEIQKTAQLKMQEAVENEGIGIESFSRISTAVQKDPDLQEQVKLLLQS</sequence>
<reference evidence="5" key="1">
    <citation type="submission" date="2019-11" db="EMBL/GenBank/DDBJ databases">
        <title>Genomic insights into an expanded diversity of filamentous marine cyanobacteria reveals the extraordinary biosynthetic potential of Moorea and Okeania.</title>
        <authorList>
            <person name="Ferreira Leao T."/>
            <person name="Wang M."/>
            <person name="Moss N."/>
            <person name="Da Silva R."/>
            <person name="Sanders J."/>
            <person name="Nurk S."/>
            <person name="Gurevich A."/>
            <person name="Humphrey G."/>
            <person name="Reher R."/>
            <person name="Zhu Q."/>
            <person name="Belda-Ferre P."/>
            <person name="Glukhov E."/>
            <person name="Rex R."/>
            <person name="Dorrestein P.C."/>
            <person name="Knight R."/>
            <person name="Pevzner P."/>
            <person name="Gerwick W.H."/>
            <person name="Gerwick L."/>
        </authorList>
    </citation>
    <scope>NUCLEOTIDE SEQUENCE</scope>
    <source>
        <strain evidence="5">SIO1C4</strain>
    </source>
</reference>